<evidence type="ECO:0000313" key="1">
    <source>
        <dbReference type="EMBL" id="CAG9334779.1"/>
    </source>
</evidence>
<dbReference type="EMBL" id="CAJZBQ010000060">
    <property type="protein sequence ID" value="CAG9334779.1"/>
    <property type="molecule type" value="Genomic_DNA"/>
</dbReference>
<organism evidence="1 2">
    <name type="scientific">Blepharisma stoltei</name>
    <dbReference type="NCBI Taxonomy" id="1481888"/>
    <lineage>
        <taxon>Eukaryota</taxon>
        <taxon>Sar</taxon>
        <taxon>Alveolata</taxon>
        <taxon>Ciliophora</taxon>
        <taxon>Postciliodesmatophora</taxon>
        <taxon>Heterotrichea</taxon>
        <taxon>Heterotrichida</taxon>
        <taxon>Blepharismidae</taxon>
        <taxon>Blepharisma</taxon>
    </lineage>
</organism>
<dbReference type="AlphaFoldDB" id="A0AAU9K987"/>
<dbReference type="InterPro" id="IPR011043">
    <property type="entry name" value="Gal_Oxase/kelch_b-propeller"/>
</dbReference>
<comment type="caution">
    <text evidence="1">The sequence shown here is derived from an EMBL/GenBank/DDBJ whole genome shotgun (WGS) entry which is preliminary data.</text>
</comment>
<evidence type="ECO:0000313" key="2">
    <source>
        <dbReference type="Proteomes" id="UP001162131"/>
    </source>
</evidence>
<protein>
    <recommendedName>
        <fullName evidence="3">F-box/kelch-repeat protein</fullName>
    </recommendedName>
</protein>
<sequence length="273" mass="31071">MKPAIIIKSANSNPCLQNDGNLVFSYYFDIAKINLKTMFTTPKNFPQRPEFDKSISICAIPNNNFFCIDFGNSLAFIIDKSLEISETKHIKPKNYGSMIYLDGLIYLFAIKPGLRTIETYDLNRNRWKQAASIKIRDPYYDSILASFEGKIIIAPNGSGSVKAFDPFCNSASKILKLKPNYGAILLAANDKLYCIQSEGYAYESLPRDCTQWMCISKTLISRGIYGLLMYSLYNDSIYFVVVSHYISLYEFNLKTGAWNLLITYIKINIVDKN</sequence>
<dbReference type="InterPro" id="IPR015915">
    <property type="entry name" value="Kelch-typ_b-propeller"/>
</dbReference>
<reference evidence="1" key="1">
    <citation type="submission" date="2021-09" db="EMBL/GenBank/DDBJ databases">
        <authorList>
            <consortium name="AG Swart"/>
            <person name="Singh M."/>
            <person name="Singh A."/>
            <person name="Seah K."/>
            <person name="Emmerich C."/>
        </authorList>
    </citation>
    <scope>NUCLEOTIDE SEQUENCE</scope>
    <source>
        <strain evidence="1">ATCC30299</strain>
    </source>
</reference>
<keyword evidence="2" id="KW-1185">Reference proteome</keyword>
<name>A0AAU9K987_9CILI</name>
<dbReference type="SUPFAM" id="SSF50965">
    <property type="entry name" value="Galactose oxidase, central domain"/>
    <property type="match status" value="1"/>
</dbReference>
<evidence type="ECO:0008006" key="3">
    <source>
        <dbReference type="Google" id="ProtNLM"/>
    </source>
</evidence>
<dbReference type="Proteomes" id="UP001162131">
    <property type="component" value="Unassembled WGS sequence"/>
</dbReference>
<dbReference type="Gene3D" id="2.120.10.80">
    <property type="entry name" value="Kelch-type beta propeller"/>
    <property type="match status" value="1"/>
</dbReference>
<gene>
    <name evidence="1" type="ORF">BSTOLATCC_MIC62364</name>
</gene>
<proteinExistence type="predicted"/>
<accession>A0AAU9K987</accession>